<dbReference type="RefSeq" id="WP_105038072.1">
    <property type="nucleotide sequence ID" value="NZ_PPSL01000002.1"/>
</dbReference>
<evidence type="ECO:0000313" key="1">
    <source>
        <dbReference type="EMBL" id="PQJ11193.1"/>
    </source>
</evidence>
<comment type="caution">
    <text evidence="1">The sequence shown here is derived from an EMBL/GenBank/DDBJ whole genome shotgun (WGS) entry which is preliminary data.</text>
</comment>
<evidence type="ECO:0000313" key="2">
    <source>
        <dbReference type="Proteomes" id="UP000239872"/>
    </source>
</evidence>
<dbReference type="OrthoDB" id="883590at2"/>
<protein>
    <submittedName>
        <fullName evidence="1">Uncharacterized protein</fullName>
    </submittedName>
</protein>
<dbReference type="AlphaFoldDB" id="A0A2S7SW97"/>
<sequence length="107" mass="12253">MELQTLYRPVGSSELAWIKKSGWTRFPTRLIKTPVFYPVIDDAYTPLQSKHQRTAACIIRFHVVKDYLKKYLVQQVGADMHSELHVPSEALDDLNNNIIGLIEITGI</sequence>
<reference evidence="1 2" key="1">
    <citation type="submission" date="2018-01" db="EMBL/GenBank/DDBJ databases">
        <title>A novel member of the phylum Bacteroidetes isolated from glacier ice.</title>
        <authorList>
            <person name="Liu Q."/>
            <person name="Xin Y.-H."/>
        </authorList>
    </citation>
    <scope>NUCLEOTIDE SEQUENCE [LARGE SCALE GENOMIC DNA]</scope>
    <source>
        <strain evidence="1 2">RB1R16</strain>
    </source>
</reference>
<gene>
    <name evidence="1" type="ORF">CJD36_005140</name>
</gene>
<organism evidence="1 2">
    <name type="scientific">Flavipsychrobacter stenotrophus</name>
    <dbReference type="NCBI Taxonomy" id="2077091"/>
    <lineage>
        <taxon>Bacteria</taxon>
        <taxon>Pseudomonadati</taxon>
        <taxon>Bacteroidota</taxon>
        <taxon>Chitinophagia</taxon>
        <taxon>Chitinophagales</taxon>
        <taxon>Chitinophagaceae</taxon>
        <taxon>Flavipsychrobacter</taxon>
    </lineage>
</organism>
<proteinExistence type="predicted"/>
<accession>A0A2S7SW97</accession>
<dbReference type="EMBL" id="PPSL01000002">
    <property type="protein sequence ID" value="PQJ11193.1"/>
    <property type="molecule type" value="Genomic_DNA"/>
</dbReference>
<name>A0A2S7SW97_9BACT</name>
<dbReference type="Proteomes" id="UP000239872">
    <property type="component" value="Unassembled WGS sequence"/>
</dbReference>
<keyword evidence="2" id="KW-1185">Reference proteome</keyword>